<evidence type="ECO:0000313" key="4">
    <source>
        <dbReference type="Proteomes" id="UP000799753"/>
    </source>
</evidence>
<sequence length="528" mass="59088">MPPKAVPKGRAVAPSREAIAFALAIVNATPAGMSAIEYAHKLRDQLKHGRLEHSEPEKSRYLDLLGYAQQRVSELEKHNRELQSQVINLERAAWVRSQFDDPVDAPAPPSKRQRTAQPTRKSSRAVNKTQKTSSAEESMEADFDVLAGLGSDGTNLLEQTWLFNKVFIQSHADPEVVCFRLVSLVGALGRVISKMAKCYDRLATRTPERPNLTSAHDKTELSGAILACSRTFSMILVGIKSLDADSPGKRLPGLVIYECAKLFSTALDAIESSARQSAATAAKKNLKLKNNGPQESLAARGIAQLLRTLIGFLDKNNSLHHDIFDGFAFVLFERVGQRLYYTTFGRHRGATIEDDMAHLSMGPADVARREMESLAIRLEVKALSHILEQVMNRAPDHMDPQPVNRRPMSMKNISASRSQLSQLAKDRLQRTLVACMFGDKVDDPLKDILTKPRRMGAIPYFEKVTDKPVEEWWQDRVWELVGWDIMARETEWMDLDMVAHITIVDAKLARNVIVQLWASYNTADVRPS</sequence>
<feature type="coiled-coil region" evidence="1">
    <location>
        <begin position="65"/>
        <end position="92"/>
    </location>
</feature>
<feature type="region of interest" description="Disordered" evidence="2">
    <location>
        <begin position="100"/>
        <end position="137"/>
    </location>
</feature>
<feature type="compositionally biased region" description="Polar residues" evidence="2">
    <location>
        <begin position="115"/>
        <end position="136"/>
    </location>
</feature>
<proteinExistence type="predicted"/>
<evidence type="ECO:0000313" key="3">
    <source>
        <dbReference type="EMBL" id="KAF2643834.1"/>
    </source>
</evidence>
<organism evidence="3 4">
    <name type="scientific">Massarina eburnea CBS 473.64</name>
    <dbReference type="NCBI Taxonomy" id="1395130"/>
    <lineage>
        <taxon>Eukaryota</taxon>
        <taxon>Fungi</taxon>
        <taxon>Dikarya</taxon>
        <taxon>Ascomycota</taxon>
        <taxon>Pezizomycotina</taxon>
        <taxon>Dothideomycetes</taxon>
        <taxon>Pleosporomycetidae</taxon>
        <taxon>Pleosporales</taxon>
        <taxon>Massarineae</taxon>
        <taxon>Massarinaceae</taxon>
        <taxon>Massarina</taxon>
    </lineage>
</organism>
<reference evidence="3" key="1">
    <citation type="journal article" date="2020" name="Stud. Mycol.">
        <title>101 Dothideomycetes genomes: a test case for predicting lifestyles and emergence of pathogens.</title>
        <authorList>
            <person name="Haridas S."/>
            <person name="Albert R."/>
            <person name="Binder M."/>
            <person name="Bloem J."/>
            <person name="Labutti K."/>
            <person name="Salamov A."/>
            <person name="Andreopoulos B."/>
            <person name="Baker S."/>
            <person name="Barry K."/>
            <person name="Bills G."/>
            <person name="Bluhm B."/>
            <person name="Cannon C."/>
            <person name="Castanera R."/>
            <person name="Culley D."/>
            <person name="Daum C."/>
            <person name="Ezra D."/>
            <person name="Gonzalez J."/>
            <person name="Henrissat B."/>
            <person name="Kuo A."/>
            <person name="Liang C."/>
            <person name="Lipzen A."/>
            <person name="Lutzoni F."/>
            <person name="Magnuson J."/>
            <person name="Mondo S."/>
            <person name="Nolan M."/>
            <person name="Ohm R."/>
            <person name="Pangilinan J."/>
            <person name="Park H.-J."/>
            <person name="Ramirez L."/>
            <person name="Alfaro M."/>
            <person name="Sun H."/>
            <person name="Tritt A."/>
            <person name="Yoshinaga Y."/>
            <person name="Zwiers L.-H."/>
            <person name="Turgeon B."/>
            <person name="Goodwin S."/>
            <person name="Spatafora J."/>
            <person name="Crous P."/>
            <person name="Grigoriev I."/>
        </authorList>
    </citation>
    <scope>NUCLEOTIDE SEQUENCE</scope>
    <source>
        <strain evidence="3">CBS 473.64</strain>
    </source>
</reference>
<keyword evidence="4" id="KW-1185">Reference proteome</keyword>
<dbReference type="OrthoDB" id="202825at2759"/>
<accession>A0A6A6SCD5</accession>
<dbReference type="Proteomes" id="UP000799753">
    <property type="component" value="Unassembled WGS sequence"/>
</dbReference>
<name>A0A6A6SCD5_9PLEO</name>
<dbReference type="AlphaFoldDB" id="A0A6A6SCD5"/>
<evidence type="ECO:0000256" key="2">
    <source>
        <dbReference type="SAM" id="MobiDB-lite"/>
    </source>
</evidence>
<keyword evidence="1" id="KW-0175">Coiled coil</keyword>
<gene>
    <name evidence="3" type="ORF">P280DRAFT_514827</name>
</gene>
<dbReference type="EMBL" id="MU006779">
    <property type="protein sequence ID" value="KAF2643834.1"/>
    <property type="molecule type" value="Genomic_DNA"/>
</dbReference>
<evidence type="ECO:0000256" key="1">
    <source>
        <dbReference type="SAM" id="Coils"/>
    </source>
</evidence>
<protein>
    <submittedName>
        <fullName evidence="3">Uncharacterized protein</fullName>
    </submittedName>
</protein>